<evidence type="ECO:0000313" key="2">
    <source>
        <dbReference type="EMBL" id="KAL1194880.1"/>
    </source>
</evidence>
<feature type="domain" description="Reverse transcriptase" evidence="1">
    <location>
        <begin position="1"/>
        <end position="82"/>
    </location>
</feature>
<dbReference type="EMBL" id="JBANAX010000741">
    <property type="protein sequence ID" value="KAL1194880.1"/>
    <property type="molecule type" value="Genomic_DNA"/>
</dbReference>
<dbReference type="Pfam" id="PF00078">
    <property type="entry name" value="RVT_1"/>
    <property type="match status" value="1"/>
</dbReference>
<sequence length="120" mass="13687">MPFGLTNAPATFCMLMNQIFQPYLDRVVVEYIVDIVINSDSMEKHVGHLQTVFWILRENKLYVKREKCTFAIAEVQFLGHIIGRGKLKIENAKISAITDWEAPTKVSELLEQGSTIDRSS</sequence>
<dbReference type="AlphaFoldDB" id="A0ABD1A0Q6"/>
<dbReference type="PANTHER" id="PTHR24559">
    <property type="entry name" value="TRANSPOSON TY3-I GAG-POL POLYPROTEIN"/>
    <property type="match status" value="1"/>
</dbReference>
<dbReference type="FunFam" id="3.30.70.270:FF:000003">
    <property type="entry name" value="Transposon Ty3-G Gag-Pol polyprotein"/>
    <property type="match status" value="1"/>
</dbReference>
<reference evidence="2 3" key="1">
    <citation type="submission" date="2024-04" db="EMBL/GenBank/DDBJ databases">
        <title>Genome assembly C_amara_ONT_v2.</title>
        <authorList>
            <person name="Yant L."/>
            <person name="Moore C."/>
            <person name="Slenker M."/>
        </authorList>
    </citation>
    <scope>NUCLEOTIDE SEQUENCE [LARGE SCALE GENOMIC DNA]</scope>
    <source>
        <tissue evidence="2">Leaf</tissue>
    </source>
</reference>
<gene>
    <name evidence="2" type="ORF">V5N11_020004</name>
</gene>
<organism evidence="2 3">
    <name type="scientific">Cardamine amara subsp. amara</name>
    <dbReference type="NCBI Taxonomy" id="228776"/>
    <lineage>
        <taxon>Eukaryota</taxon>
        <taxon>Viridiplantae</taxon>
        <taxon>Streptophyta</taxon>
        <taxon>Embryophyta</taxon>
        <taxon>Tracheophyta</taxon>
        <taxon>Spermatophyta</taxon>
        <taxon>Magnoliopsida</taxon>
        <taxon>eudicotyledons</taxon>
        <taxon>Gunneridae</taxon>
        <taxon>Pentapetalae</taxon>
        <taxon>rosids</taxon>
        <taxon>malvids</taxon>
        <taxon>Brassicales</taxon>
        <taxon>Brassicaceae</taxon>
        <taxon>Cardamineae</taxon>
        <taxon>Cardamine</taxon>
    </lineage>
</organism>
<name>A0ABD1A0Q6_CARAN</name>
<proteinExistence type="predicted"/>
<comment type="caution">
    <text evidence="2">The sequence shown here is derived from an EMBL/GenBank/DDBJ whole genome shotgun (WGS) entry which is preliminary data.</text>
</comment>
<evidence type="ECO:0000313" key="3">
    <source>
        <dbReference type="Proteomes" id="UP001558713"/>
    </source>
</evidence>
<dbReference type="InterPro" id="IPR043128">
    <property type="entry name" value="Rev_trsase/Diguanyl_cyclase"/>
</dbReference>
<protein>
    <submittedName>
        <fullName evidence="2">RNA-directed DNA polymerase-like protein</fullName>
    </submittedName>
</protein>
<dbReference type="InterPro" id="IPR053134">
    <property type="entry name" value="RNA-dir_DNA_polymerase"/>
</dbReference>
<dbReference type="SUPFAM" id="SSF56672">
    <property type="entry name" value="DNA/RNA polymerases"/>
    <property type="match status" value="1"/>
</dbReference>
<evidence type="ECO:0000259" key="1">
    <source>
        <dbReference type="PROSITE" id="PS50878"/>
    </source>
</evidence>
<dbReference type="InterPro" id="IPR000477">
    <property type="entry name" value="RT_dom"/>
</dbReference>
<dbReference type="PROSITE" id="PS50878">
    <property type="entry name" value="RT_POL"/>
    <property type="match status" value="1"/>
</dbReference>
<accession>A0ABD1A0Q6</accession>
<dbReference type="CDD" id="cd01647">
    <property type="entry name" value="RT_LTR"/>
    <property type="match status" value="1"/>
</dbReference>
<dbReference type="InterPro" id="IPR043502">
    <property type="entry name" value="DNA/RNA_pol_sf"/>
</dbReference>
<dbReference type="Proteomes" id="UP001558713">
    <property type="component" value="Unassembled WGS sequence"/>
</dbReference>
<keyword evidence="3" id="KW-1185">Reference proteome</keyword>
<dbReference type="PANTHER" id="PTHR24559:SF436">
    <property type="entry name" value="RNA-DIRECTED DNA POLYMERASE HOMOLOG"/>
    <property type="match status" value="1"/>
</dbReference>
<dbReference type="Gene3D" id="3.30.70.270">
    <property type="match status" value="1"/>
</dbReference>